<comment type="caution">
    <text evidence="1">The sequence shown here is derived from an EMBL/GenBank/DDBJ whole genome shotgun (WGS) entry which is preliminary data.</text>
</comment>
<keyword evidence="2" id="KW-1185">Reference proteome</keyword>
<protein>
    <submittedName>
        <fullName evidence="1">Uncharacterized protein</fullName>
    </submittedName>
</protein>
<gene>
    <name evidence="1" type="ORF">C7212DRAFT_321451</name>
</gene>
<organism evidence="1 2">
    <name type="scientific">Tuber magnatum</name>
    <name type="common">white Piedmont truffle</name>
    <dbReference type="NCBI Taxonomy" id="42249"/>
    <lineage>
        <taxon>Eukaryota</taxon>
        <taxon>Fungi</taxon>
        <taxon>Dikarya</taxon>
        <taxon>Ascomycota</taxon>
        <taxon>Pezizomycotina</taxon>
        <taxon>Pezizomycetes</taxon>
        <taxon>Pezizales</taxon>
        <taxon>Tuberaceae</taxon>
        <taxon>Tuber</taxon>
    </lineage>
</organism>
<dbReference type="EMBL" id="PYWC01000038">
    <property type="protein sequence ID" value="PWW76113.1"/>
    <property type="molecule type" value="Genomic_DNA"/>
</dbReference>
<evidence type="ECO:0000313" key="1">
    <source>
        <dbReference type="EMBL" id="PWW76113.1"/>
    </source>
</evidence>
<reference evidence="1 2" key="1">
    <citation type="submission" date="2018-03" db="EMBL/GenBank/DDBJ databases">
        <title>Genomes of Pezizomycetes fungi and the evolution of truffles.</title>
        <authorList>
            <person name="Murat C."/>
            <person name="Payen T."/>
            <person name="Noel B."/>
            <person name="Kuo A."/>
            <person name="Martin F.M."/>
        </authorList>
    </citation>
    <scope>NUCLEOTIDE SEQUENCE [LARGE SCALE GENOMIC DNA]</scope>
    <source>
        <strain evidence="1">091103-1</strain>
    </source>
</reference>
<name>A0A317SP58_9PEZI</name>
<proteinExistence type="predicted"/>
<evidence type="ECO:0000313" key="2">
    <source>
        <dbReference type="Proteomes" id="UP000246991"/>
    </source>
</evidence>
<accession>A0A317SP58</accession>
<feature type="non-terminal residue" evidence="1">
    <location>
        <position position="1"/>
    </location>
</feature>
<dbReference type="Proteomes" id="UP000246991">
    <property type="component" value="Unassembled WGS sequence"/>
</dbReference>
<sequence>QIKLLFFLFFIGVIIPLLLSKIVMNLSTSGSRHITPSPPALLYIQPQYPPNF</sequence>
<dbReference type="AlphaFoldDB" id="A0A317SP58"/>